<accession>A0A1D8AWX5</accession>
<dbReference type="AlphaFoldDB" id="A0A1D8AWX5"/>
<protein>
    <recommendedName>
        <fullName evidence="3">NlpC/P60 domain-containing protein</fullName>
    </recommendedName>
</protein>
<name>A0A1D8AWX5_9BACT</name>
<evidence type="ECO:0000313" key="1">
    <source>
        <dbReference type="EMBL" id="AOS45391.1"/>
    </source>
</evidence>
<sequence>MTIDVVHLLPRFARGLLYTYPSPDVPLDQSPDCHWTSMNFFNDPPEPRFQDITYLRESLITNYARVEAAPVMGDLLLLTQPDGQVIHSCIYIADDIVFTKNGQSPSVPWTLTTLADLQAFYPAQPALLVRIFRKTP</sequence>
<evidence type="ECO:0000313" key="2">
    <source>
        <dbReference type="Proteomes" id="UP000095228"/>
    </source>
</evidence>
<reference evidence="1 2" key="1">
    <citation type="submission" date="2016-06" db="EMBL/GenBank/DDBJ databases">
        <title>Three novel species with peptidoglycan cell walls form the new genus Lacunisphaera gen. nov. in the family Opitutaceae of the verrucomicrobial subdivision 4.</title>
        <authorList>
            <person name="Rast P."/>
            <person name="Gloeckner I."/>
            <person name="Jogler M."/>
            <person name="Boedeker C."/>
            <person name="Jeske O."/>
            <person name="Wiegand S."/>
            <person name="Reinhardt R."/>
            <person name="Schumann P."/>
            <person name="Rohde M."/>
            <person name="Spring S."/>
            <person name="Gloeckner F.O."/>
            <person name="Jogler C."/>
        </authorList>
    </citation>
    <scope>NUCLEOTIDE SEQUENCE [LARGE SCALE GENOMIC DNA]</scope>
    <source>
        <strain evidence="1 2">IG16b</strain>
    </source>
</reference>
<proteinExistence type="predicted"/>
<dbReference type="PATRIC" id="fig|1838286.3.peg.2483"/>
<dbReference type="EMBL" id="CP016094">
    <property type="protein sequence ID" value="AOS45391.1"/>
    <property type="molecule type" value="Genomic_DNA"/>
</dbReference>
<keyword evidence="2" id="KW-1185">Reference proteome</keyword>
<dbReference type="KEGG" id="obg:Verru16b_02472"/>
<dbReference type="RefSeq" id="WP_069962546.1">
    <property type="nucleotide sequence ID" value="NZ_CP016094.1"/>
</dbReference>
<dbReference type="Proteomes" id="UP000095228">
    <property type="component" value="Chromosome"/>
</dbReference>
<evidence type="ECO:0008006" key="3">
    <source>
        <dbReference type="Google" id="ProtNLM"/>
    </source>
</evidence>
<dbReference type="OrthoDB" id="178752at2"/>
<dbReference type="STRING" id="1838286.Verru16b_02472"/>
<organism evidence="1 2">
    <name type="scientific">Lacunisphaera limnophila</name>
    <dbReference type="NCBI Taxonomy" id="1838286"/>
    <lineage>
        <taxon>Bacteria</taxon>
        <taxon>Pseudomonadati</taxon>
        <taxon>Verrucomicrobiota</taxon>
        <taxon>Opitutia</taxon>
        <taxon>Opitutales</taxon>
        <taxon>Opitutaceae</taxon>
        <taxon>Lacunisphaera</taxon>
    </lineage>
</organism>
<gene>
    <name evidence="1" type="ORF">Verru16b_02472</name>
</gene>